<dbReference type="AlphaFoldDB" id="A0A917IZR5"/>
<dbReference type="SMART" id="SM00089">
    <property type="entry name" value="PKD"/>
    <property type="match status" value="4"/>
</dbReference>
<dbReference type="Gene3D" id="2.60.40.10">
    <property type="entry name" value="Immunoglobulins"/>
    <property type="match status" value="4"/>
</dbReference>
<dbReference type="CDD" id="cd00146">
    <property type="entry name" value="PKD"/>
    <property type="match status" value="2"/>
</dbReference>
<proteinExistence type="predicted"/>
<dbReference type="PANTHER" id="PTHR46534:SF1">
    <property type="entry name" value="IGGFC-BINDING PROTEIN N-TERMINAL DOMAIN-CONTAINING PROTEIN"/>
    <property type="match status" value="1"/>
</dbReference>
<dbReference type="InterPro" id="IPR035986">
    <property type="entry name" value="PKD_dom_sf"/>
</dbReference>
<reference evidence="2" key="2">
    <citation type="submission" date="2020-09" db="EMBL/GenBank/DDBJ databases">
        <authorList>
            <person name="Sun Q."/>
            <person name="Zhou Y."/>
        </authorList>
    </citation>
    <scope>NUCLEOTIDE SEQUENCE</scope>
    <source>
        <strain evidence="2">CGMCC 1.15290</strain>
    </source>
</reference>
<feature type="domain" description="PKD" evidence="1">
    <location>
        <begin position="795"/>
        <end position="835"/>
    </location>
</feature>
<evidence type="ECO:0000259" key="1">
    <source>
        <dbReference type="PROSITE" id="PS50093"/>
    </source>
</evidence>
<dbReference type="InterPro" id="IPR022409">
    <property type="entry name" value="PKD/Chitinase_dom"/>
</dbReference>
<dbReference type="RefSeq" id="WP_188953632.1">
    <property type="nucleotide sequence ID" value="NZ_BMIB01000003.1"/>
</dbReference>
<dbReference type="Pfam" id="PF17517">
    <property type="entry name" value="IgGFc_binding"/>
    <property type="match status" value="1"/>
</dbReference>
<comment type="caution">
    <text evidence="2">The sequence shown here is derived from an EMBL/GenBank/DDBJ whole genome shotgun (WGS) entry which is preliminary data.</text>
</comment>
<dbReference type="NCBIfam" id="TIGR04131">
    <property type="entry name" value="Bac_Flav_CTERM"/>
    <property type="match status" value="1"/>
</dbReference>
<organism evidence="2 3">
    <name type="scientific">Filimonas zeae</name>
    <dbReference type="NCBI Taxonomy" id="1737353"/>
    <lineage>
        <taxon>Bacteria</taxon>
        <taxon>Pseudomonadati</taxon>
        <taxon>Bacteroidota</taxon>
        <taxon>Chitinophagia</taxon>
        <taxon>Chitinophagales</taxon>
        <taxon>Chitinophagaceae</taxon>
        <taxon>Filimonas</taxon>
    </lineage>
</organism>
<dbReference type="Proteomes" id="UP000627292">
    <property type="component" value="Unassembled WGS sequence"/>
</dbReference>
<gene>
    <name evidence="2" type="ORF">GCM10011379_29990</name>
</gene>
<evidence type="ECO:0000313" key="2">
    <source>
        <dbReference type="EMBL" id="GGH71053.1"/>
    </source>
</evidence>
<dbReference type="InterPro" id="IPR013783">
    <property type="entry name" value="Ig-like_fold"/>
</dbReference>
<reference evidence="2" key="1">
    <citation type="journal article" date="2014" name="Int. J. Syst. Evol. Microbiol.">
        <title>Complete genome sequence of Corynebacterium casei LMG S-19264T (=DSM 44701T), isolated from a smear-ripened cheese.</title>
        <authorList>
            <consortium name="US DOE Joint Genome Institute (JGI-PGF)"/>
            <person name="Walter F."/>
            <person name="Albersmeier A."/>
            <person name="Kalinowski J."/>
            <person name="Ruckert C."/>
        </authorList>
    </citation>
    <scope>NUCLEOTIDE SEQUENCE</scope>
    <source>
        <strain evidence="2">CGMCC 1.15290</strain>
    </source>
</reference>
<keyword evidence="3" id="KW-1185">Reference proteome</keyword>
<feature type="domain" description="PKD" evidence="1">
    <location>
        <begin position="704"/>
        <end position="766"/>
    </location>
</feature>
<dbReference type="PANTHER" id="PTHR46534">
    <property type="entry name" value="IGGFC_BINDING DOMAIN-CONTAINING PROTEIN"/>
    <property type="match status" value="1"/>
</dbReference>
<dbReference type="EMBL" id="BMIB01000003">
    <property type="protein sequence ID" value="GGH71053.1"/>
    <property type="molecule type" value="Genomic_DNA"/>
</dbReference>
<sequence>MRSGRMTGFTVLLLLLAGRLAAQGLSNRGKEFWTGYGLHQFMEYPYGDNSQQMVLYFSAEQAAEVTVTVRGRTDGFSKTYLVPANTVIVSDTMPKDRGRYDCRLFDYPPSFGGNGGDGLFHVSVHIKSNVPIVAYAHIYGSVSSAATMLMPVETWGYSYISLNSRQTFEDDCFSFCYVVAQHDDTKVAITPTVPTRDGKLPGVTYYATLNRGDIYQVVGAGMGMGEGYELTGTTVHSVANDDGNCYPIGFFSGSSRTRNPCSGGTLGGDNDMQQVFPYEAWGRRYFTAPTSSSVMASTFMTNIYKIIVRDAATVVKLNKQTLTNYDAASMSYTFESSKADYIEADKPILVAQFISGGCLAGGEGDPEMIYLSPIEQGIKRIGFYRNTQESIHTNYLTLIIPNKGFPSLRIDGQADFTHTYTHPQDTGYTVVVKRWVASREQCIVQSDSAFTAVTYGLGYAESYGYNAGTSINNLSALLHVHNVEGAAAQAHPFTCRNTPMEFSVLMRYQPTQLIWRLSELPGVTPYTDLTQPLPVLTETVAVNGVTYYRYKLPGIFRFDTTGVFLLPVTAYSPYIDNCSHQETIYTGFTVKETPHVRVAWPRTGCTADSLLFAADTVTTEGYSIERWKWAFEDGTIADKDSVFKQYATAGPHTVQLNVVTAEGCVADTGFAVTVYSVPKVAFTTTAHICDKQAALFTDASVIATGTIATWNWDYGDGTKAAVGNGAPASRLYAAPGKYVVKLSVTSDKGCVSRDTTQTIAVEPLPVAGFQLPAVVCMPEGKAVFTNTSTIAGDAPLTWQWNFGDGSAVSAVASPTHTYTTKGNYTVSVTATSEYGCAAGKSQLLTAFYDKPEAAFTVAPETVCAGTDNRFTDASTAPGSTVSRWSWVFGDGDVAAVRNPVKRYAAPGNYTVGLLVTSMQGCVSGVKEKVVTVYVQPVVDAGPSFTVNEGTPVTFQPVTNDSVRVTFEWSPATELNNAAVLRPLYIAREDNTFTITATAREGGCSASDFTTVKVLRPVIVPNVFSPNGDGIHDTWDITNLDRYTGCSVTVFNRYGQQVFTSAGYAVRWNGTSNGKVLPAGTYYYVIDFKNGHSKLTGSLTIIR</sequence>
<name>A0A917IZR5_9BACT</name>
<dbReference type="InterPro" id="IPR026341">
    <property type="entry name" value="T9SS_type_B"/>
</dbReference>
<evidence type="ECO:0000313" key="3">
    <source>
        <dbReference type="Proteomes" id="UP000627292"/>
    </source>
</evidence>
<feature type="domain" description="PKD" evidence="1">
    <location>
        <begin position="851"/>
        <end position="937"/>
    </location>
</feature>
<dbReference type="Pfam" id="PF18911">
    <property type="entry name" value="PKD_4"/>
    <property type="match status" value="4"/>
</dbReference>
<dbReference type="PROSITE" id="PS50093">
    <property type="entry name" value="PKD"/>
    <property type="match status" value="4"/>
</dbReference>
<dbReference type="Pfam" id="PF13585">
    <property type="entry name" value="CHU_C"/>
    <property type="match status" value="1"/>
</dbReference>
<dbReference type="InterPro" id="IPR035234">
    <property type="entry name" value="IgGFc-bd_N"/>
</dbReference>
<dbReference type="InterPro" id="IPR000601">
    <property type="entry name" value="PKD_dom"/>
</dbReference>
<feature type="domain" description="PKD" evidence="1">
    <location>
        <begin position="593"/>
        <end position="674"/>
    </location>
</feature>
<dbReference type="SUPFAM" id="SSF49299">
    <property type="entry name" value="PKD domain"/>
    <property type="match status" value="4"/>
</dbReference>
<protein>
    <recommendedName>
        <fullName evidence="1">PKD domain-containing protein</fullName>
    </recommendedName>
</protein>
<accession>A0A917IZR5</accession>